<evidence type="ECO:0000313" key="1">
    <source>
        <dbReference type="EMBL" id="UTZ34955.1"/>
    </source>
</evidence>
<proteinExistence type="predicted"/>
<evidence type="ECO:0000313" key="2">
    <source>
        <dbReference type="Proteomes" id="UP001059912"/>
    </source>
</evidence>
<keyword evidence="1" id="KW-0614">Plasmid</keyword>
<keyword evidence="2" id="KW-1185">Reference proteome</keyword>
<organism evidence="1 2">
    <name type="scientific">Vibrio campbellii</name>
    <dbReference type="NCBI Taxonomy" id="680"/>
    <lineage>
        <taxon>Bacteria</taxon>
        <taxon>Pseudomonadati</taxon>
        <taxon>Pseudomonadota</taxon>
        <taxon>Gammaproteobacteria</taxon>
        <taxon>Vibrionales</taxon>
        <taxon>Vibrionaceae</taxon>
        <taxon>Vibrio</taxon>
    </lineage>
</organism>
<sequence length="70" mass="7502">MAIHLVPGSSSIDMIGPYLAAKAVCPCCDTQNVFVRVEGPTSPVKPVTVCSHIRAHVIDDDGLSNFEFED</sequence>
<protein>
    <recommendedName>
        <fullName evidence="3">Aldehyde-activating protein</fullName>
    </recommendedName>
</protein>
<accession>A0ABY5IL47</accession>
<reference evidence="1" key="1">
    <citation type="submission" date="2020-03" db="EMBL/GenBank/DDBJ databases">
        <title>Five strains of Vibrio campbellii isolated from Mariana Trench.</title>
        <authorList>
            <person name="Liang J."/>
            <person name="Zhang X.-H."/>
        </authorList>
    </citation>
    <scope>NUCLEOTIDE SEQUENCE</scope>
    <source>
        <strain evidence="1">LJC013</strain>
        <plasmid evidence="1">unnamed1</plasmid>
    </source>
</reference>
<dbReference type="EMBL" id="CP050472">
    <property type="protein sequence ID" value="UTZ34955.1"/>
    <property type="molecule type" value="Genomic_DNA"/>
</dbReference>
<gene>
    <name evidence="1" type="ORF">HB762_27210</name>
</gene>
<evidence type="ECO:0008006" key="3">
    <source>
        <dbReference type="Google" id="ProtNLM"/>
    </source>
</evidence>
<name>A0ABY5IL47_9VIBR</name>
<dbReference type="Proteomes" id="UP001059912">
    <property type="component" value="Plasmid unnamed1"/>
</dbReference>
<dbReference type="RefSeq" id="WP_255904936.1">
    <property type="nucleotide sequence ID" value="NZ_CP050472.1"/>
</dbReference>
<geneLocation type="plasmid" evidence="1 2">
    <name>unnamed1</name>
</geneLocation>